<dbReference type="AlphaFoldDB" id="A0A392W647"/>
<protein>
    <submittedName>
        <fullName evidence="1">Uncharacterized protein</fullName>
    </submittedName>
</protein>
<evidence type="ECO:0000313" key="2">
    <source>
        <dbReference type="Proteomes" id="UP000265520"/>
    </source>
</evidence>
<accession>A0A392W647</accession>
<dbReference type="EMBL" id="LXQA011406651">
    <property type="protein sequence ID" value="MCI96128.1"/>
    <property type="molecule type" value="Genomic_DNA"/>
</dbReference>
<sequence length="40" mass="3996">GPPNLVRGSVLASSGSSPLPIAVAGYRTVVLPTKSSANHH</sequence>
<comment type="caution">
    <text evidence="1">The sequence shown here is derived from an EMBL/GenBank/DDBJ whole genome shotgun (WGS) entry which is preliminary data.</text>
</comment>
<proteinExistence type="predicted"/>
<dbReference type="Proteomes" id="UP000265520">
    <property type="component" value="Unassembled WGS sequence"/>
</dbReference>
<evidence type="ECO:0000313" key="1">
    <source>
        <dbReference type="EMBL" id="MCI96128.1"/>
    </source>
</evidence>
<feature type="non-terminal residue" evidence="1">
    <location>
        <position position="1"/>
    </location>
</feature>
<keyword evidence="2" id="KW-1185">Reference proteome</keyword>
<organism evidence="1 2">
    <name type="scientific">Trifolium medium</name>
    <dbReference type="NCBI Taxonomy" id="97028"/>
    <lineage>
        <taxon>Eukaryota</taxon>
        <taxon>Viridiplantae</taxon>
        <taxon>Streptophyta</taxon>
        <taxon>Embryophyta</taxon>
        <taxon>Tracheophyta</taxon>
        <taxon>Spermatophyta</taxon>
        <taxon>Magnoliopsida</taxon>
        <taxon>eudicotyledons</taxon>
        <taxon>Gunneridae</taxon>
        <taxon>Pentapetalae</taxon>
        <taxon>rosids</taxon>
        <taxon>fabids</taxon>
        <taxon>Fabales</taxon>
        <taxon>Fabaceae</taxon>
        <taxon>Papilionoideae</taxon>
        <taxon>50 kb inversion clade</taxon>
        <taxon>NPAAA clade</taxon>
        <taxon>Hologalegina</taxon>
        <taxon>IRL clade</taxon>
        <taxon>Trifolieae</taxon>
        <taxon>Trifolium</taxon>
    </lineage>
</organism>
<reference evidence="1 2" key="1">
    <citation type="journal article" date="2018" name="Front. Plant Sci.">
        <title>Red Clover (Trifolium pratense) and Zigzag Clover (T. medium) - A Picture of Genomic Similarities and Differences.</title>
        <authorList>
            <person name="Dluhosova J."/>
            <person name="Istvanek J."/>
            <person name="Nedelnik J."/>
            <person name="Repkova J."/>
        </authorList>
    </citation>
    <scope>NUCLEOTIDE SEQUENCE [LARGE SCALE GENOMIC DNA]</scope>
    <source>
        <strain evidence="2">cv. 10/8</strain>
        <tissue evidence="1">Leaf</tissue>
    </source>
</reference>
<name>A0A392W647_9FABA</name>